<dbReference type="PROSITE" id="PS00428">
    <property type="entry name" value="FTSW_RODA_SPOVE"/>
    <property type="match status" value="1"/>
</dbReference>
<keyword evidence="4 6" id="KW-1133">Transmembrane helix</keyword>
<proteinExistence type="predicted"/>
<evidence type="ECO:0000256" key="3">
    <source>
        <dbReference type="ARBA" id="ARBA00022960"/>
    </source>
</evidence>
<dbReference type="PANTHER" id="PTHR30474">
    <property type="entry name" value="CELL CYCLE PROTEIN"/>
    <property type="match status" value="1"/>
</dbReference>
<feature type="transmembrane region" description="Helical" evidence="6">
    <location>
        <begin position="310"/>
        <end position="336"/>
    </location>
</feature>
<reference evidence="7 8" key="1">
    <citation type="journal article" date="2018" name="Nat. Biotechnol.">
        <title>A standardized bacterial taxonomy based on genome phylogeny substantially revises the tree of life.</title>
        <authorList>
            <person name="Parks D.H."/>
            <person name="Chuvochina M."/>
            <person name="Waite D.W."/>
            <person name="Rinke C."/>
            <person name="Skarshewski A."/>
            <person name="Chaumeil P.A."/>
            <person name="Hugenholtz P."/>
        </authorList>
    </citation>
    <scope>NUCLEOTIDE SEQUENCE [LARGE SCALE GENOMIC DNA]</scope>
    <source>
        <strain evidence="7">UBA9956</strain>
    </source>
</reference>
<dbReference type="GO" id="GO:0008360">
    <property type="term" value="P:regulation of cell shape"/>
    <property type="evidence" value="ECO:0007669"/>
    <property type="project" value="UniProtKB-KW"/>
</dbReference>
<feature type="transmembrane region" description="Helical" evidence="6">
    <location>
        <begin position="262"/>
        <end position="280"/>
    </location>
</feature>
<feature type="transmembrane region" description="Helical" evidence="6">
    <location>
        <begin position="343"/>
        <end position="370"/>
    </location>
</feature>
<accession>A0A350HC19</accession>
<feature type="transmembrane region" description="Helical" evidence="6">
    <location>
        <begin position="217"/>
        <end position="241"/>
    </location>
</feature>
<dbReference type="AlphaFoldDB" id="A0A350HC19"/>
<evidence type="ECO:0000256" key="1">
    <source>
        <dbReference type="ARBA" id="ARBA00004141"/>
    </source>
</evidence>
<gene>
    <name evidence="7" type="ORF">DCW38_07905</name>
</gene>
<keyword evidence="3" id="KW-0133">Cell shape</keyword>
<dbReference type="InterPro" id="IPR018365">
    <property type="entry name" value="Cell_cycle_FtsW-rel_CS"/>
</dbReference>
<name>A0A350HC19_UNCW3</name>
<evidence type="ECO:0000256" key="6">
    <source>
        <dbReference type="SAM" id="Phobius"/>
    </source>
</evidence>
<dbReference type="InterPro" id="IPR001182">
    <property type="entry name" value="FtsW/RodA"/>
</dbReference>
<comment type="caution">
    <text evidence="7">The sequence shown here is derived from an EMBL/GenBank/DDBJ whole genome shotgun (WGS) entry which is preliminary data.</text>
</comment>
<protein>
    <recommendedName>
        <fullName evidence="9">Rod shape-determining protein RodA</fullName>
    </recommendedName>
</protein>
<evidence type="ECO:0008006" key="9">
    <source>
        <dbReference type="Google" id="ProtNLM"/>
    </source>
</evidence>
<evidence type="ECO:0000256" key="2">
    <source>
        <dbReference type="ARBA" id="ARBA00022692"/>
    </source>
</evidence>
<evidence type="ECO:0000313" key="7">
    <source>
        <dbReference type="EMBL" id="HAV93085.1"/>
    </source>
</evidence>
<dbReference type="GO" id="GO:0051301">
    <property type="term" value="P:cell division"/>
    <property type="evidence" value="ECO:0007669"/>
    <property type="project" value="InterPro"/>
</dbReference>
<feature type="transmembrane region" description="Helical" evidence="6">
    <location>
        <begin position="42"/>
        <end position="60"/>
    </location>
</feature>
<feature type="transmembrane region" description="Helical" evidence="6">
    <location>
        <begin position="135"/>
        <end position="152"/>
    </location>
</feature>
<evidence type="ECO:0000256" key="5">
    <source>
        <dbReference type="ARBA" id="ARBA00023136"/>
    </source>
</evidence>
<dbReference type="PANTHER" id="PTHR30474:SF1">
    <property type="entry name" value="PEPTIDOGLYCAN GLYCOSYLTRANSFERASE MRDB"/>
    <property type="match status" value="1"/>
</dbReference>
<keyword evidence="2 6" id="KW-0812">Transmembrane</keyword>
<dbReference type="EMBL" id="DMZY01000236">
    <property type="protein sequence ID" value="HAV93085.1"/>
    <property type="molecule type" value="Genomic_DNA"/>
</dbReference>
<dbReference type="Proteomes" id="UP000264062">
    <property type="component" value="Unassembled WGS sequence"/>
</dbReference>
<dbReference type="GO" id="GO:0005886">
    <property type="term" value="C:plasma membrane"/>
    <property type="evidence" value="ECO:0007669"/>
    <property type="project" value="TreeGrafter"/>
</dbReference>
<feature type="transmembrane region" description="Helical" evidence="6">
    <location>
        <begin position="158"/>
        <end position="175"/>
    </location>
</feature>
<dbReference type="NCBIfam" id="NF037961">
    <property type="entry name" value="RodA_shape"/>
    <property type="match status" value="1"/>
</dbReference>
<feature type="transmembrane region" description="Helical" evidence="6">
    <location>
        <begin position="376"/>
        <end position="394"/>
    </location>
</feature>
<evidence type="ECO:0000256" key="4">
    <source>
        <dbReference type="ARBA" id="ARBA00022989"/>
    </source>
</evidence>
<sequence>MDEYEMNLLKKTDKPIFISLVLILIFGLLMVFSATYKQDISFFFKQIVWVAISIFIFFLIQFVPMKVFYISSYLLYFLSMLLLVFLKLLNASYVERWIDIGFAYIQPSEFAKLTLILALARYLSNRYRDVNKTNVLFISTLIALLPFTLVFIQPDLGTSLIFLIILIIILYLADVKVTYIIVLMTPLLSVVFSFIPFVWIIYLFVLGYALYLGRMNILNIIKIVFMNIFVGGLSPVLWGLLKEYQKVRILSYLKPHKDIHGFGWNLLQSKIAIGSGGFWGNGFLKGTQKGLDFVPQQHTDFIFSVIGEEFGFFGFVILSVLIFVIVYRTVSVFPLIKSRYSKLLAGAILTVTVLQMLLNISMTIGILPIVGIPLNFISYGGSSLFTSVVMFALLNKIILDRGNYW</sequence>
<feature type="transmembrane region" description="Helical" evidence="6">
    <location>
        <begin position="16"/>
        <end position="36"/>
    </location>
</feature>
<organism evidence="7 8">
    <name type="scientific">candidate division WOR-3 bacterium</name>
    <dbReference type="NCBI Taxonomy" id="2052148"/>
    <lineage>
        <taxon>Bacteria</taxon>
        <taxon>Bacteria division WOR-3</taxon>
    </lineage>
</organism>
<dbReference type="GO" id="GO:0015648">
    <property type="term" value="F:lipid-linked peptidoglycan transporter activity"/>
    <property type="evidence" value="ECO:0007669"/>
    <property type="project" value="TreeGrafter"/>
</dbReference>
<keyword evidence="5 6" id="KW-0472">Membrane</keyword>
<dbReference type="GO" id="GO:0032153">
    <property type="term" value="C:cell division site"/>
    <property type="evidence" value="ECO:0007669"/>
    <property type="project" value="TreeGrafter"/>
</dbReference>
<feature type="transmembrane region" description="Helical" evidence="6">
    <location>
        <begin position="67"/>
        <end position="89"/>
    </location>
</feature>
<feature type="transmembrane region" description="Helical" evidence="6">
    <location>
        <begin position="187"/>
        <end position="211"/>
    </location>
</feature>
<dbReference type="Pfam" id="PF01098">
    <property type="entry name" value="FTSW_RODA_SPOVE"/>
    <property type="match status" value="2"/>
</dbReference>
<evidence type="ECO:0000313" key="8">
    <source>
        <dbReference type="Proteomes" id="UP000264062"/>
    </source>
</evidence>
<comment type="subcellular location">
    <subcellularLocation>
        <location evidence="1">Membrane</location>
        <topology evidence="1">Multi-pass membrane protein</topology>
    </subcellularLocation>
</comment>